<evidence type="ECO:0000313" key="1">
    <source>
        <dbReference type="EMBL" id="EEV17043.1"/>
    </source>
</evidence>
<keyword evidence="2" id="KW-1185">Reference proteome</keyword>
<accession>C8PJD8</accession>
<dbReference type="AlphaFoldDB" id="C8PJD8"/>
<proteinExistence type="predicted"/>
<evidence type="ECO:0000313" key="2">
    <source>
        <dbReference type="Proteomes" id="UP000005709"/>
    </source>
</evidence>
<dbReference type="Proteomes" id="UP000005709">
    <property type="component" value="Unassembled WGS sequence"/>
</dbReference>
<sequence length="44" mass="5052">MISIRRAKGFSSLVKFRRFKRTPGASKFTMKFYRRAALSPLGAD</sequence>
<dbReference type="EMBL" id="ACYG01000027">
    <property type="protein sequence ID" value="EEV17043.1"/>
    <property type="molecule type" value="Genomic_DNA"/>
</dbReference>
<comment type="caution">
    <text evidence="1">The sequence shown here is derived from an EMBL/GenBank/DDBJ whole genome shotgun (WGS) entry which is preliminary data.</text>
</comment>
<gene>
    <name evidence="1" type="ORF">CAMGR0001_1337</name>
</gene>
<reference evidence="1 2" key="1">
    <citation type="submission" date="2009-07" db="EMBL/GenBank/DDBJ databases">
        <authorList>
            <person name="Madupu R."/>
            <person name="Sebastian Y."/>
            <person name="Durkin A.S."/>
            <person name="Torralba M."/>
            <person name="Methe B."/>
            <person name="Sutton G.G."/>
            <person name="Strausberg R.L."/>
            <person name="Nelson K.E."/>
        </authorList>
    </citation>
    <scope>NUCLEOTIDE SEQUENCE [LARGE SCALE GENOMIC DNA]</scope>
    <source>
        <strain evidence="1 2">RM3268</strain>
    </source>
</reference>
<name>C8PJD8_9BACT</name>
<organism evidence="1 2">
    <name type="scientific">Campylobacter gracilis RM3268</name>
    <dbReference type="NCBI Taxonomy" id="553220"/>
    <lineage>
        <taxon>Bacteria</taxon>
        <taxon>Pseudomonadati</taxon>
        <taxon>Campylobacterota</taxon>
        <taxon>Epsilonproteobacteria</taxon>
        <taxon>Campylobacterales</taxon>
        <taxon>Campylobacteraceae</taxon>
        <taxon>Campylobacter</taxon>
    </lineage>
</organism>
<protein>
    <submittedName>
        <fullName evidence="1">Uncharacterized protein</fullName>
    </submittedName>
</protein>